<feature type="non-terminal residue" evidence="2">
    <location>
        <position position="1"/>
    </location>
</feature>
<feature type="region of interest" description="Disordered" evidence="1">
    <location>
        <begin position="76"/>
        <end position="128"/>
    </location>
</feature>
<dbReference type="AlphaFoldDB" id="A0AA38GNW6"/>
<organism evidence="2 3">
    <name type="scientific">Taxus chinensis</name>
    <name type="common">Chinese yew</name>
    <name type="synonym">Taxus wallichiana var. chinensis</name>
    <dbReference type="NCBI Taxonomy" id="29808"/>
    <lineage>
        <taxon>Eukaryota</taxon>
        <taxon>Viridiplantae</taxon>
        <taxon>Streptophyta</taxon>
        <taxon>Embryophyta</taxon>
        <taxon>Tracheophyta</taxon>
        <taxon>Spermatophyta</taxon>
        <taxon>Pinopsida</taxon>
        <taxon>Pinidae</taxon>
        <taxon>Conifers II</taxon>
        <taxon>Cupressales</taxon>
        <taxon>Taxaceae</taxon>
        <taxon>Taxus</taxon>
    </lineage>
</organism>
<gene>
    <name evidence="2" type="ORF">KI387_004448</name>
</gene>
<name>A0AA38GNW6_TAXCH</name>
<evidence type="ECO:0000256" key="1">
    <source>
        <dbReference type="SAM" id="MobiDB-lite"/>
    </source>
</evidence>
<evidence type="ECO:0000313" key="3">
    <source>
        <dbReference type="Proteomes" id="UP000824469"/>
    </source>
</evidence>
<accession>A0AA38GNW6</accession>
<comment type="caution">
    <text evidence="2">The sequence shown here is derived from an EMBL/GenBank/DDBJ whole genome shotgun (WGS) entry which is preliminary data.</text>
</comment>
<keyword evidence="3" id="KW-1185">Reference proteome</keyword>
<proteinExistence type="predicted"/>
<feature type="non-terminal residue" evidence="2">
    <location>
        <position position="128"/>
    </location>
</feature>
<reference evidence="2 3" key="1">
    <citation type="journal article" date="2021" name="Nat. Plants">
        <title>The Taxus genome provides insights into paclitaxel biosynthesis.</title>
        <authorList>
            <person name="Xiong X."/>
            <person name="Gou J."/>
            <person name="Liao Q."/>
            <person name="Li Y."/>
            <person name="Zhou Q."/>
            <person name="Bi G."/>
            <person name="Li C."/>
            <person name="Du R."/>
            <person name="Wang X."/>
            <person name="Sun T."/>
            <person name="Guo L."/>
            <person name="Liang H."/>
            <person name="Lu P."/>
            <person name="Wu Y."/>
            <person name="Zhang Z."/>
            <person name="Ro D.K."/>
            <person name="Shang Y."/>
            <person name="Huang S."/>
            <person name="Yan J."/>
        </authorList>
    </citation>
    <scope>NUCLEOTIDE SEQUENCE [LARGE SCALE GENOMIC DNA]</scope>
    <source>
        <strain evidence="2">Ta-2019</strain>
    </source>
</reference>
<dbReference type="Proteomes" id="UP000824469">
    <property type="component" value="Unassembled WGS sequence"/>
</dbReference>
<protein>
    <submittedName>
        <fullName evidence="2">Uncharacterized protein</fullName>
    </submittedName>
</protein>
<sequence>PPVNAICDTKESREDAEIDKLEGEIVEDYEGYLKIEEVNMHNGLFEFVDDGEEEEEAPSFSCVVFTRAQSKKYALPSMAQKEKKTKEDPTPATTQKKIISRGSPLPPLMDSTKMKLGQMAARDQAVIS</sequence>
<dbReference type="EMBL" id="JAHRHJ020000002">
    <property type="protein sequence ID" value="KAH9324270.1"/>
    <property type="molecule type" value="Genomic_DNA"/>
</dbReference>
<evidence type="ECO:0000313" key="2">
    <source>
        <dbReference type="EMBL" id="KAH9324270.1"/>
    </source>
</evidence>
<feature type="compositionally biased region" description="Basic and acidic residues" evidence="1">
    <location>
        <begin position="80"/>
        <end position="89"/>
    </location>
</feature>